<dbReference type="GO" id="GO:0009055">
    <property type="term" value="F:electron transfer activity"/>
    <property type="evidence" value="ECO:0007669"/>
    <property type="project" value="InterPro"/>
</dbReference>
<protein>
    <recommendedName>
        <fullName evidence="7">Cytochrome c domain-containing protein</fullName>
    </recommendedName>
</protein>
<keyword evidence="1" id="KW-0813">Transport</keyword>
<organism evidence="8 9">
    <name type="scientific">Candidatus Schekmanbacteria bacterium GWA2_38_11</name>
    <dbReference type="NCBI Taxonomy" id="1817876"/>
    <lineage>
        <taxon>Bacteria</taxon>
        <taxon>Candidatus Schekmaniibacteriota</taxon>
    </lineage>
</organism>
<dbReference type="EMBL" id="MGDB01000038">
    <property type="protein sequence ID" value="OGL42567.1"/>
    <property type="molecule type" value="Genomic_DNA"/>
</dbReference>
<dbReference type="SMART" id="SM00887">
    <property type="entry name" value="EB_dh"/>
    <property type="match status" value="1"/>
</dbReference>
<comment type="caution">
    <text evidence="8">The sequence shown here is derived from an EMBL/GenBank/DDBJ whole genome shotgun (WGS) entry which is preliminary data.</text>
</comment>
<evidence type="ECO:0000256" key="1">
    <source>
        <dbReference type="ARBA" id="ARBA00022448"/>
    </source>
</evidence>
<feature type="domain" description="Cytochrome c" evidence="7">
    <location>
        <begin position="43"/>
        <end position="137"/>
    </location>
</feature>
<dbReference type="Pfam" id="PF09459">
    <property type="entry name" value="EB_dh"/>
    <property type="match status" value="1"/>
</dbReference>
<evidence type="ECO:0000256" key="6">
    <source>
        <dbReference type="PROSITE-ProRule" id="PRU00433"/>
    </source>
</evidence>
<dbReference type="PANTHER" id="PTHR37823:SF1">
    <property type="entry name" value="CYTOCHROME C-553-LIKE"/>
    <property type="match status" value="1"/>
</dbReference>
<dbReference type="InterPro" id="IPR009056">
    <property type="entry name" value="Cyt_c-like_dom"/>
</dbReference>
<evidence type="ECO:0000256" key="3">
    <source>
        <dbReference type="ARBA" id="ARBA00022723"/>
    </source>
</evidence>
<evidence type="ECO:0000313" key="8">
    <source>
        <dbReference type="EMBL" id="OGL42567.1"/>
    </source>
</evidence>
<evidence type="ECO:0000256" key="2">
    <source>
        <dbReference type="ARBA" id="ARBA00022617"/>
    </source>
</evidence>
<dbReference type="Pfam" id="PF13442">
    <property type="entry name" value="Cytochrome_CBB3"/>
    <property type="match status" value="1"/>
</dbReference>
<evidence type="ECO:0000313" key="9">
    <source>
        <dbReference type="Proteomes" id="UP000178526"/>
    </source>
</evidence>
<dbReference type="Gene3D" id="2.60.40.1190">
    <property type="match status" value="1"/>
</dbReference>
<dbReference type="PANTHER" id="PTHR37823">
    <property type="entry name" value="CYTOCHROME C-553-LIKE"/>
    <property type="match status" value="1"/>
</dbReference>
<evidence type="ECO:0000259" key="7">
    <source>
        <dbReference type="PROSITE" id="PS51007"/>
    </source>
</evidence>
<gene>
    <name evidence="8" type="ORF">A2042_09360</name>
</gene>
<dbReference type="GO" id="GO:0046872">
    <property type="term" value="F:metal ion binding"/>
    <property type="evidence" value="ECO:0007669"/>
    <property type="project" value="UniProtKB-KW"/>
</dbReference>
<dbReference type="PROSITE" id="PS51007">
    <property type="entry name" value="CYTC"/>
    <property type="match status" value="2"/>
</dbReference>
<evidence type="ECO:0000256" key="4">
    <source>
        <dbReference type="ARBA" id="ARBA00022982"/>
    </source>
</evidence>
<name>A0A1F7RNU6_9BACT</name>
<dbReference type="SUPFAM" id="SSF46626">
    <property type="entry name" value="Cytochrome c"/>
    <property type="match status" value="2"/>
</dbReference>
<dbReference type="InterPro" id="IPR036909">
    <property type="entry name" value="Cyt_c-like_dom_sf"/>
</dbReference>
<dbReference type="Pfam" id="PF00034">
    <property type="entry name" value="Cytochrom_C"/>
    <property type="match status" value="1"/>
</dbReference>
<reference evidence="8 9" key="1">
    <citation type="journal article" date="2016" name="Nat. Commun.">
        <title>Thousands of microbial genomes shed light on interconnected biogeochemical processes in an aquifer system.</title>
        <authorList>
            <person name="Anantharaman K."/>
            <person name="Brown C.T."/>
            <person name="Hug L.A."/>
            <person name="Sharon I."/>
            <person name="Castelle C.J."/>
            <person name="Probst A.J."/>
            <person name="Thomas B.C."/>
            <person name="Singh A."/>
            <person name="Wilkins M.J."/>
            <person name="Karaoz U."/>
            <person name="Brodie E.L."/>
            <person name="Williams K.H."/>
            <person name="Hubbard S.S."/>
            <person name="Banfield J.F."/>
        </authorList>
    </citation>
    <scope>NUCLEOTIDE SEQUENCE [LARGE SCALE GENOMIC DNA]</scope>
</reference>
<keyword evidence="5 6" id="KW-0408">Iron</keyword>
<keyword evidence="4" id="KW-0249">Electron transport</keyword>
<feature type="domain" description="Cytochrome c" evidence="7">
    <location>
        <begin position="158"/>
        <end position="253"/>
    </location>
</feature>
<dbReference type="InterPro" id="IPR051811">
    <property type="entry name" value="Cytochrome_c550/c551-like"/>
</dbReference>
<accession>A0A1F7RNU6</accession>
<dbReference type="GO" id="GO:0020037">
    <property type="term" value="F:heme binding"/>
    <property type="evidence" value="ECO:0007669"/>
    <property type="project" value="InterPro"/>
</dbReference>
<sequence>MISRFLKEVEMIKVSKKFFTTIATLVMALGWNICSAQIKETPELVEKGEEVFKRECVVCHGEKAQGDGTAAYLLFPKPRNLTRSVFKVRSTPTGEPPTDEDLFRTLTEGLPGSAMPSFRSLTDEERRGLVSYVKKLANISEAPERVINVSQEPAFTSSMLTQGKEVYTKLKCWECHGNEGKGDGPSSLTTKDELGYPAPPNNFTRGIYKGGGSNSDIYLRFTTGMDGTPMPSYEDSVNEEERWALVQYVRSLAGSKVAVQPGGGDVVVKRVSGKVSLNPLSPVWGKVEAIKVQVMLLWQRQESVDSVSVKAVHNGKDIAFLLEWEDLSPQARFTRHQDFTDGAAVQFPVVPAGTTLFSMGAKEKTVNIWFWRADMQLDIEKKKFHDIEDSYAGMVSDDYQLARDLYPKSIEKPLIQPIGAVIEQDPVYITGWGAGNFVSIPKRKSPVENLNSEGFSTLTARGIDEQNVNGQGIWDSGKWKVVFARSLSSENKFDANFTPGQQIPIAFALWDGTQGDRNGQKSVTPWYNLKIEK</sequence>
<proteinExistence type="predicted"/>
<dbReference type="Proteomes" id="UP000178526">
    <property type="component" value="Unassembled WGS sequence"/>
</dbReference>
<keyword evidence="3 6" id="KW-0479">Metal-binding</keyword>
<dbReference type="Gene3D" id="1.10.760.10">
    <property type="entry name" value="Cytochrome c-like domain"/>
    <property type="match status" value="2"/>
</dbReference>
<dbReference type="InterPro" id="IPR019020">
    <property type="entry name" value="Cyt-c552/DMSO_Rdtase_haem-bd"/>
</dbReference>
<dbReference type="AlphaFoldDB" id="A0A1F7RNU6"/>
<evidence type="ECO:0000256" key="5">
    <source>
        <dbReference type="ARBA" id="ARBA00023004"/>
    </source>
</evidence>
<keyword evidence="2 6" id="KW-0349">Heme</keyword>